<gene>
    <name evidence="13" type="ORF">SAMN05216382_0276</name>
</gene>
<dbReference type="InterPro" id="IPR041489">
    <property type="entry name" value="PDZ_6"/>
</dbReference>
<keyword evidence="5 11" id="KW-0812">Transmembrane</keyword>
<keyword evidence="4 13" id="KW-0645">Protease</keyword>
<evidence type="ECO:0000256" key="9">
    <source>
        <dbReference type="ARBA" id="ARBA00023049"/>
    </source>
</evidence>
<comment type="similarity">
    <text evidence="3">Belongs to the peptidase M50B family.</text>
</comment>
<dbReference type="SMART" id="SM00228">
    <property type="entry name" value="PDZ"/>
    <property type="match status" value="1"/>
</dbReference>
<dbReference type="STRING" id="1855283.SAMN05216382_0276"/>
<dbReference type="InterPro" id="IPR004387">
    <property type="entry name" value="Pept_M50_Zn"/>
</dbReference>
<evidence type="ECO:0000256" key="4">
    <source>
        <dbReference type="ARBA" id="ARBA00022670"/>
    </source>
</evidence>
<dbReference type="CDD" id="cd06163">
    <property type="entry name" value="S2P-M50_PDZ_RseP-like"/>
    <property type="match status" value="1"/>
</dbReference>
<comment type="subcellular location">
    <subcellularLocation>
        <location evidence="2">Membrane</location>
        <topology evidence="2">Multi-pass membrane protein</topology>
    </subcellularLocation>
</comment>
<keyword evidence="8 11" id="KW-1133">Transmembrane helix</keyword>
<evidence type="ECO:0000256" key="3">
    <source>
        <dbReference type="ARBA" id="ARBA00007931"/>
    </source>
</evidence>
<evidence type="ECO:0000256" key="7">
    <source>
        <dbReference type="ARBA" id="ARBA00022833"/>
    </source>
</evidence>
<evidence type="ECO:0000256" key="10">
    <source>
        <dbReference type="ARBA" id="ARBA00023136"/>
    </source>
</evidence>
<name>A0A1H7GHT0_9SPHN</name>
<feature type="transmembrane region" description="Helical" evidence="11">
    <location>
        <begin position="110"/>
        <end position="135"/>
    </location>
</feature>
<dbReference type="InterPro" id="IPR001478">
    <property type="entry name" value="PDZ"/>
</dbReference>
<dbReference type="InterPro" id="IPR008915">
    <property type="entry name" value="Peptidase_M50"/>
</dbReference>
<accession>A0A1H7GHT0</accession>
<organism evidence="13 14">
    <name type="scientific">Sphingomonas palmae</name>
    <dbReference type="NCBI Taxonomy" id="1855283"/>
    <lineage>
        <taxon>Bacteria</taxon>
        <taxon>Pseudomonadati</taxon>
        <taxon>Pseudomonadota</taxon>
        <taxon>Alphaproteobacteria</taxon>
        <taxon>Sphingomonadales</taxon>
        <taxon>Sphingomonadaceae</taxon>
        <taxon>Sphingomonas</taxon>
    </lineage>
</organism>
<dbReference type="PANTHER" id="PTHR42837:SF2">
    <property type="entry name" value="MEMBRANE METALLOPROTEASE ARASP2, CHLOROPLASTIC-RELATED"/>
    <property type="match status" value="1"/>
</dbReference>
<protein>
    <submittedName>
        <fullName evidence="13">Site-2 protease. Metallo peptidase. MEROPS family M50B</fullName>
    </submittedName>
</protein>
<dbReference type="PANTHER" id="PTHR42837">
    <property type="entry name" value="REGULATOR OF SIGMA-E PROTEASE RSEP"/>
    <property type="match status" value="1"/>
</dbReference>
<keyword evidence="14" id="KW-1185">Reference proteome</keyword>
<evidence type="ECO:0000256" key="2">
    <source>
        <dbReference type="ARBA" id="ARBA00004141"/>
    </source>
</evidence>
<dbReference type="Pfam" id="PF02163">
    <property type="entry name" value="Peptidase_M50"/>
    <property type="match status" value="1"/>
</dbReference>
<dbReference type="GO" id="GO:0004222">
    <property type="term" value="F:metalloendopeptidase activity"/>
    <property type="evidence" value="ECO:0007669"/>
    <property type="project" value="InterPro"/>
</dbReference>
<dbReference type="GO" id="GO:0006508">
    <property type="term" value="P:proteolysis"/>
    <property type="evidence" value="ECO:0007669"/>
    <property type="project" value="UniProtKB-KW"/>
</dbReference>
<sequence length="377" mass="40728">MIQTPGLLLTILAFALVIGPLVFIHELGHYLAGRCCGVKAEAFSIGFGREIAGWTDRRGTRWRLALLPLGGYVKFAGDMSAAGRSDPDWLLLPPEERAQTFQAKPVWQRAIIVAAGPAINFLFAILILTGFALAYGDAQTPAVVGQAMPGTAAAQADLRPGDKIDALGGRHVDTFEDMVRYVKIRAGERVRIDYVRDGQADHVEAQIGTQEQRDRFGNEYKVGLLGIAPGNPVVRPVGMLEAPVVAVRRTGEIIEMMVETIGQIISGRRSVKELGGPLAIAKVSGEQITLGWDAFVFLLALVSINLGFINLLPVPMLDGGHLLFYLIEAVRQKPVGAQAQEWAYRGGLAAVLALMMLVTFNDLGNFGLWRHLAGLIG</sequence>
<dbReference type="Gene3D" id="2.30.42.10">
    <property type="match status" value="1"/>
</dbReference>
<dbReference type="RefSeq" id="WP_093002581.1">
    <property type="nucleotide sequence ID" value="NZ_FNZZ01000001.1"/>
</dbReference>
<evidence type="ECO:0000256" key="6">
    <source>
        <dbReference type="ARBA" id="ARBA00022801"/>
    </source>
</evidence>
<evidence type="ECO:0000313" key="14">
    <source>
        <dbReference type="Proteomes" id="UP000199214"/>
    </source>
</evidence>
<feature type="transmembrane region" description="Helical" evidence="11">
    <location>
        <begin position="294"/>
        <end position="312"/>
    </location>
</feature>
<keyword evidence="9" id="KW-0482">Metalloprotease</keyword>
<evidence type="ECO:0000256" key="8">
    <source>
        <dbReference type="ARBA" id="ARBA00022989"/>
    </source>
</evidence>
<dbReference type="Pfam" id="PF17820">
    <property type="entry name" value="PDZ_6"/>
    <property type="match status" value="1"/>
</dbReference>
<dbReference type="SUPFAM" id="SSF50156">
    <property type="entry name" value="PDZ domain-like"/>
    <property type="match status" value="1"/>
</dbReference>
<dbReference type="Proteomes" id="UP000199214">
    <property type="component" value="Unassembled WGS sequence"/>
</dbReference>
<comment type="cofactor">
    <cofactor evidence="1">
        <name>Zn(2+)</name>
        <dbReference type="ChEBI" id="CHEBI:29105"/>
    </cofactor>
</comment>
<feature type="transmembrane region" description="Helical" evidence="11">
    <location>
        <begin position="6"/>
        <end position="24"/>
    </location>
</feature>
<dbReference type="InterPro" id="IPR036034">
    <property type="entry name" value="PDZ_sf"/>
</dbReference>
<dbReference type="CDD" id="cd23081">
    <property type="entry name" value="cpPDZ_EcRseP-like"/>
    <property type="match status" value="1"/>
</dbReference>
<keyword evidence="10 11" id="KW-0472">Membrane</keyword>
<dbReference type="AlphaFoldDB" id="A0A1H7GHT0"/>
<proteinExistence type="inferred from homology"/>
<dbReference type="EMBL" id="FNZZ01000001">
    <property type="protein sequence ID" value="SEK37097.1"/>
    <property type="molecule type" value="Genomic_DNA"/>
</dbReference>
<dbReference type="OrthoDB" id="9782003at2"/>
<evidence type="ECO:0000313" key="13">
    <source>
        <dbReference type="EMBL" id="SEK37097.1"/>
    </source>
</evidence>
<feature type="transmembrane region" description="Helical" evidence="11">
    <location>
        <begin position="342"/>
        <end position="360"/>
    </location>
</feature>
<dbReference type="GO" id="GO:0016020">
    <property type="term" value="C:membrane"/>
    <property type="evidence" value="ECO:0007669"/>
    <property type="project" value="UniProtKB-SubCell"/>
</dbReference>
<evidence type="ECO:0000256" key="11">
    <source>
        <dbReference type="SAM" id="Phobius"/>
    </source>
</evidence>
<keyword evidence="6" id="KW-0378">Hydrolase</keyword>
<evidence type="ECO:0000259" key="12">
    <source>
        <dbReference type="SMART" id="SM00228"/>
    </source>
</evidence>
<keyword evidence="7" id="KW-0862">Zinc</keyword>
<feature type="domain" description="PDZ" evidence="12">
    <location>
        <begin position="127"/>
        <end position="198"/>
    </location>
</feature>
<evidence type="ECO:0000256" key="5">
    <source>
        <dbReference type="ARBA" id="ARBA00022692"/>
    </source>
</evidence>
<reference evidence="14" key="1">
    <citation type="submission" date="2016-10" db="EMBL/GenBank/DDBJ databases">
        <authorList>
            <person name="Varghese N."/>
            <person name="Submissions S."/>
        </authorList>
    </citation>
    <scope>NUCLEOTIDE SEQUENCE [LARGE SCALE GENOMIC DNA]</scope>
    <source>
        <strain evidence="14">JS21-1</strain>
    </source>
</reference>
<evidence type="ECO:0000256" key="1">
    <source>
        <dbReference type="ARBA" id="ARBA00001947"/>
    </source>
</evidence>